<dbReference type="STRING" id="870435.A0A0C3JD59"/>
<feature type="non-terminal residue" evidence="2">
    <location>
        <position position="244"/>
    </location>
</feature>
<dbReference type="AlphaFoldDB" id="A0A0C3JD59"/>
<feature type="compositionally biased region" description="Basic residues" evidence="1">
    <location>
        <begin position="1"/>
        <end position="11"/>
    </location>
</feature>
<evidence type="ECO:0000313" key="2">
    <source>
        <dbReference type="EMBL" id="KIN95611.1"/>
    </source>
</evidence>
<dbReference type="HOGENOM" id="CLU_113412_0_0_1"/>
<dbReference type="Proteomes" id="UP000054217">
    <property type="component" value="Unassembled WGS sequence"/>
</dbReference>
<sequence length="244" mass="25437">MARKQSKKHRFFGSTKPSGSASNFVSPQEPPQTPARDVSSIAGTSGIFSRRALAGVKHIFHRSKQGSVAAEVADTYAAGGAHVQREQNQASLTQDTQRPNDNSEIGPVPAMHVRNADTATGPCGDTSNSAVEPTNDASAALSPVSVLIGSEVDTAQQALDGMTSIPGIGQTATELVAQADTAVANIQNFSNTYLQPLKTFNSVVTTIAQVHPYAQIALGILTAAAQSLINQADLDNEVSNLLDT</sequence>
<feature type="region of interest" description="Disordered" evidence="1">
    <location>
        <begin position="1"/>
        <end position="42"/>
    </location>
</feature>
<feature type="compositionally biased region" description="Polar residues" evidence="1">
    <location>
        <begin position="15"/>
        <end position="26"/>
    </location>
</feature>
<feature type="region of interest" description="Disordered" evidence="1">
    <location>
        <begin position="84"/>
        <end position="108"/>
    </location>
</feature>
<dbReference type="InParanoid" id="A0A0C3JD59"/>
<name>A0A0C3JD59_PISTI</name>
<evidence type="ECO:0000313" key="3">
    <source>
        <dbReference type="Proteomes" id="UP000054217"/>
    </source>
</evidence>
<evidence type="ECO:0000256" key="1">
    <source>
        <dbReference type="SAM" id="MobiDB-lite"/>
    </source>
</evidence>
<protein>
    <submittedName>
        <fullName evidence="2">Uncharacterized protein</fullName>
    </submittedName>
</protein>
<feature type="compositionally biased region" description="Polar residues" evidence="1">
    <location>
        <begin position="86"/>
        <end position="103"/>
    </location>
</feature>
<reference evidence="2 3" key="1">
    <citation type="submission" date="2014-04" db="EMBL/GenBank/DDBJ databases">
        <authorList>
            <consortium name="DOE Joint Genome Institute"/>
            <person name="Kuo A."/>
            <person name="Kohler A."/>
            <person name="Costa M.D."/>
            <person name="Nagy L.G."/>
            <person name="Floudas D."/>
            <person name="Copeland A."/>
            <person name="Barry K.W."/>
            <person name="Cichocki N."/>
            <person name="Veneault-Fourrey C."/>
            <person name="LaButti K."/>
            <person name="Lindquist E.A."/>
            <person name="Lipzen A."/>
            <person name="Lundell T."/>
            <person name="Morin E."/>
            <person name="Murat C."/>
            <person name="Sun H."/>
            <person name="Tunlid A."/>
            <person name="Henrissat B."/>
            <person name="Grigoriev I.V."/>
            <person name="Hibbett D.S."/>
            <person name="Martin F."/>
            <person name="Nordberg H.P."/>
            <person name="Cantor M.N."/>
            <person name="Hua S.X."/>
        </authorList>
    </citation>
    <scope>NUCLEOTIDE SEQUENCE [LARGE SCALE GENOMIC DNA]</scope>
    <source>
        <strain evidence="2 3">Marx 270</strain>
    </source>
</reference>
<dbReference type="OrthoDB" id="2693510at2759"/>
<keyword evidence="3" id="KW-1185">Reference proteome</keyword>
<reference evidence="3" key="2">
    <citation type="submission" date="2015-01" db="EMBL/GenBank/DDBJ databases">
        <title>Evolutionary Origins and Diversification of the Mycorrhizal Mutualists.</title>
        <authorList>
            <consortium name="DOE Joint Genome Institute"/>
            <consortium name="Mycorrhizal Genomics Consortium"/>
            <person name="Kohler A."/>
            <person name="Kuo A."/>
            <person name="Nagy L.G."/>
            <person name="Floudas D."/>
            <person name="Copeland A."/>
            <person name="Barry K.W."/>
            <person name="Cichocki N."/>
            <person name="Veneault-Fourrey C."/>
            <person name="LaButti K."/>
            <person name="Lindquist E.A."/>
            <person name="Lipzen A."/>
            <person name="Lundell T."/>
            <person name="Morin E."/>
            <person name="Murat C."/>
            <person name="Riley R."/>
            <person name="Ohm R."/>
            <person name="Sun H."/>
            <person name="Tunlid A."/>
            <person name="Henrissat B."/>
            <person name="Grigoriev I.V."/>
            <person name="Hibbett D.S."/>
            <person name="Martin F."/>
        </authorList>
    </citation>
    <scope>NUCLEOTIDE SEQUENCE [LARGE SCALE GENOMIC DNA]</scope>
    <source>
        <strain evidence="3">Marx 270</strain>
    </source>
</reference>
<dbReference type="EMBL" id="KN832063">
    <property type="protein sequence ID" value="KIN95611.1"/>
    <property type="molecule type" value="Genomic_DNA"/>
</dbReference>
<gene>
    <name evidence="2" type="ORF">M404DRAFT_33971</name>
</gene>
<accession>A0A0C3JD59</accession>
<organism evidence="2 3">
    <name type="scientific">Pisolithus tinctorius Marx 270</name>
    <dbReference type="NCBI Taxonomy" id="870435"/>
    <lineage>
        <taxon>Eukaryota</taxon>
        <taxon>Fungi</taxon>
        <taxon>Dikarya</taxon>
        <taxon>Basidiomycota</taxon>
        <taxon>Agaricomycotina</taxon>
        <taxon>Agaricomycetes</taxon>
        <taxon>Agaricomycetidae</taxon>
        <taxon>Boletales</taxon>
        <taxon>Sclerodermatineae</taxon>
        <taxon>Pisolithaceae</taxon>
        <taxon>Pisolithus</taxon>
    </lineage>
</organism>
<proteinExistence type="predicted"/>